<keyword evidence="6" id="KW-0732">Signal</keyword>
<dbReference type="InterPro" id="IPR036188">
    <property type="entry name" value="FAD/NAD-bd_sf"/>
</dbReference>
<evidence type="ECO:0000256" key="5">
    <source>
        <dbReference type="ARBA" id="ARBA00023033"/>
    </source>
</evidence>
<dbReference type="PRINTS" id="PR00420">
    <property type="entry name" value="RNGMNOXGNASE"/>
</dbReference>
<evidence type="ECO:0000256" key="6">
    <source>
        <dbReference type="SAM" id="SignalP"/>
    </source>
</evidence>
<accession>A0AAN6TQU1</accession>
<proteinExistence type="inferred from homology"/>
<keyword evidence="3" id="KW-0274">FAD</keyword>
<keyword evidence="4" id="KW-0560">Oxidoreductase</keyword>
<keyword evidence="2" id="KW-0285">Flavoprotein</keyword>
<reference evidence="8" key="1">
    <citation type="journal article" date="2023" name="Mol. Phylogenet. Evol.">
        <title>Genome-scale phylogeny and comparative genomics of the fungal order Sordariales.</title>
        <authorList>
            <person name="Hensen N."/>
            <person name="Bonometti L."/>
            <person name="Westerberg I."/>
            <person name="Brannstrom I.O."/>
            <person name="Guillou S."/>
            <person name="Cros-Aarteil S."/>
            <person name="Calhoun S."/>
            <person name="Haridas S."/>
            <person name="Kuo A."/>
            <person name="Mondo S."/>
            <person name="Pangilinan J."/>
            <person name="Riley R."/>
            <person name="LaButti K."/>
            <person name="Andreopoulos B."/>
            <person name="Lipzen A."/>
            <person name="Chen C."/>
            <person name="Yan M."/>
            <person name="Daum C."/>
            <person name="Ng V."/>
            <person name="Clum A."/>
            <person name="Steindorff A."/>
            <person name="Ohm R.A."/>
            <person name="Martin F."/>
            <person name="Silar P."/>
            <person name="Natvig D.O."/>
            <person name="Lalanne C."/>
            <person name="Gautier V."/>
            <person name="Ament-Velasquez S.L."/>
            <person name="Kruys A."/>
            <person name="Hutchinson M.I."/>
            <person name="Powell A.J."/>
            <person name="Barry K."/>
            <person name="Miller A.N."/>
            <person name="Grigoriev I.V."/>
            <person name="Debuchy R."/>
            <person name="Gladieux P."/>
            <person name="Hiltunen Thoren M."/>
            <person name="Johannesson H."/>
        </authorList>
    </citation>
    <scope>NUCLEOTIDE SEQUENCE</scope>
    <source>
        <strain evidence="8">CBS 731.68</strain>
    </source>
</reference>
<evidence type="ECO:0000256" key="2">
    <source>
        <dbReference type="ARBA" id="ARBA00022630"/>
    </source>
</evidence>
<evidence type="ECO:0000313" key="9">
    <source>
        <dbReference type="Proteomes" id="UP001302602"/>
    </source>
</evidence>
<keyword evidence="5" id="KW-0503">Monooxygenase</keyword>
<dbReference type="Pfam" id="PF01494">
    <property type="entry name" value="FAD_binding_3"/>
    <property type="match status" value="1"/>
</dbReference>
<dbReference type="Proteomes" id="UP001302602">
    <property type="component" value="Unassembled WGS sequence"/>
</dbReference>
<comment type="caution">
    <text evidence="8">The sequence shown here is derived from an EMBL/GenBank/DDBJ whole genome shotgun (WGS) entry which is preliminary data.</text>
</comment>
<dbReference type="GeneID" id="87831774"/>
<evidence type="ECO:0000256" key="1">
    <source>
        <dbReference type="ARBA" id="ARBA00007992"/>
    </source>
</evidence>
<protein>
    <submittedName>
        <fullName evidence="8">FAD/NAD(P)-binding domain-containing protein</fullName>
    </submittedName>
</protein>
<dbReference type="SUPFAM" id="SSF51905">
    <property type="entry name" value="FAD/NAD(P)-binding domain"/>
    <property type="match status" value="1"/>
</dbReference>
<name>A0AAN6TQU1_9PEZI</name>
<evidence type="ECO:0000313" key="8">
    <source>
        <dbReference type="EMBL" id="KAK4118441.1"/>
    </source>
</evidence>
<dbReference type="EMBL" id="MU853268">
    <property type="protein sequence ID" value="KAK4118441.1"/>
    <property type="molecule type" value="Genomic_DNA"/>
</dbReference>
<dbReference type="Gene3D" id="3.50.50.60">
    <property type="entry name" value="FAD/NAD(P)-binding domain"/>
    <property type="match status" value="1"/>
</dbReference>
<evidence type="ECO:0000256" key="3">
    <source>
        <dbReference type="ARBA" id="ARBA00022827"/>
    </source>
</evidence>
<organism evidence="8 9">
    <name type="scientific">Parathielavia appendiculata</name>
    <dbReference type="NCBI Taxonomy" id="2587402"/>
    <lineage>
        <taxon>Eukaryota</taxon>
        <taxon>Fungi</taxon>
        <taxon>Dikarya</taxon>
        <taxon>Ascomycota</taxon>
        <taxon>Pezizomycotina</taxon>
        <taxon>Sordariomycetes</taxon>
        <taxon>Sordariomycetidae</taxon>
        <taxon>Sordariales</taxon>
        <taxon>Chaetomiaceae</taxon>
        <taxon>Parathielavia</taxon>
    </lineage>
</organism>
<gene>
    <name evidence="8" type="ORF">N657DRAFT_659591</name>
</gene>
<dbReference type="AlphaFoldDB" id="A0AAN6TQU1"/>
<reference evidence="8" key="2">
    <citation type="submission" date="2023-05" db="EMBL/GenBank/DDBJ databases">
        <authorList>
            <consortium name="Lawrence Berkeley National Laboratory"/>
            <person name="Steindorff A."/>
            <person name="Hensen N."/>
            <person name="Bonometti L."/>
            <person name="Westerberg I."/>
            <person name="Brannstrom I.O."/>
            <person name="Guillou S."/>
            <person name="Cros-Aarteil S."/>
            <person name="Calhoun S."/>
            <person name="Haridas S."/>
            <person name="Kuo A."/>
            <person name="Mondo S."/>
            <person name="Pangilinan J."/>
            <person name="Riley R."/>
            <person name="Labutti K."/>
            <person name="Andreopoulos B."/>
            <person name="Lipzen A."/>
            <person name="Chen C."/>
            <person name="Yanf M."/>
            <person name="Daum C."/>
            <person name="Ng V."/>
            <person name="Clum A."/>
            <person name="Ohm R."/>
            <person name="Martin F."/>
            <person name="Silar P."/>
            <person name="Natvig D."/>
            <person name="Lalanne C."/>
            <person name="Gautier V."/>
            <person name="Ament-Velasquez S.L."/>
            <person name="Kruys A."/>
            <person name="Hutchinson M.I."/>
            <person name="Powell A.J."/>
            <person name="Barry K."/>
            <person name="Miller A.N."/>
            <person name="Grigoriev I.V."/>
            <person name="Debuchy R."/>
            <person name="Gladieux P."/>
            <person name="Thoren M.H."/>
            <person name="Johannesson H."/>
        </authorList>
    </citation>
    <scope>NUCLEOTIDE SEQUENCE</scope>
    <source>
        <strain evidence="8">CBS 731.68</strain>
    </source>
</reference>
<dbReference type="InterPro" id="IPR050493">
    <property type="entry name" value="FAD-dep_Monooxygenase_BioMet"/>
</dbReference>
<evidence type="ECO:0000256" key="4">
    <source>
        <dbReference type="ARBA" id="ARBA00023002"/>
    </source>
</evidence>
<dbReference type="RefSeq" id="XP_062642214.1">
    <property type="nucleotide sequence ID" value="XM_062795005.1"/>
</dbReference>
<feature type="chain" id="PRO_5042993388" evidence="6">
    <location>
        <begin position="17"/>
        <end position="382"/>
    </location>
</feature>
<dbReference type="PANTHER" id="PTHR13789:SF316">
    <property type="entry name" value="FAD-BINDING DOMAIN-CONTAINING PROTEIN"/>
    <property type="match status" value="1"/>
</dbReference>
<sequence length="382" mass="42063">MHVAIAGAGIAGLGLALLLQQKSIPCVVYELRASTATTTGALMLAPNAMRILEEIGLLARIQKQGHSFDTIFFKDSAGQTTDQFLMGSIPRYGYHAMRIHRHTVISRALEENQDGVTFQFADGSTDHASVLIGADGIHSYIRGYVCLGYSPVYSGQIALSAVTQQGLPERLEDPRCSLPAVFHGRNGALLMLPQSFDGSEVIDRAGWTRLANDGEELFNLWKQGIGEWHGLVPSVLESVRHDAISIWPYYALPSIPRWVSSGKRVILVGDAAHAIAPTAGQGACQALEDALTLSVLFSSLFFPVVMGHGLDFWEKVRRERVERVKALTLQLGNNRLPQEEREKLPSGQYWKSGEQPDRSWLYRVHVGEEFSRLYANHDASVA</sequence>
<dbReference type="GO" id="GO:0004497">
    <property type="term" value="F:monooxygenase activity"/>
    <property type="evidence" value="ECO:0007669"/>
    <property type="project" value="UniProtKB-KW"/>
</dbReference>
<dbReference type="InterPro" id="IPR002938">
    <property type="entry name" value="FAD-bd"/>
</dbReference>
<evidence type="ECO:0000259" key="7">
    <source>
        <dbReference type="Pfam" id="PF01494"/>
    </source>
</evidence>
<feature type="signal peptide" evidence="6">
    <location>
        <begin position="1"/>
        <end position="16"/>
    </location>
</feature>
<comment type="similarity">
    <text evidence="1">Belongs to the paxM FAD-dependent monooxygenase family.</text>
</comment>
<keyword evidence="9" id="KW-1185">Reference proteome</keyword>
<feature type="domain" description="FAD-binding" evidence="7">
    <location>
        <begin position="2"/>
        <end position="301"/>
    </location>
</feature>
<dbReference type="PANTHER" id="PTHR13789">
    <property type="entry name" value="MONOOXYGENASE"/>
    <property type="match status" value="1"/>
</dbReference>
<dbReference type="GO" id="GO:0071949">
    <property type="term" value="F:FAD binding"/>
    <property type="evidence" value="ECO:0007669"/>
    <property type="project" value="InterPro"/>
</dbReference>